<sequence length="387" mass="42166">MRPIRPGDRGPAVTEIRRVLAGLDLLVPSAPDSDEFDAHTERAVRAFQQSRGLSVDGRVGTETWRALDAARWRLGARTLYHSVPEPLTGEDIRSLQERLLEMGYDVGRADAIYGVRTARALAQFQREVGLIPDGTCGPHTLNSLRRLGRKVVGGRPQWLRESDAIRQSGPTLVGRTVVIDPGHGGSDPGMTVPEGDLCWTEADLVHDLASRLEGRLAAAGVRVQLTRGPAQRDHLPDVDRADLANSLGADVFISLHFDGHANPAAEGVATYHYGTDNGVTSATGERLAGLVQREIVARTGLRDCRSHAKAWDLLRLTRMPAVRVEVGYLTSPTDRARLVDPRFRDRVVEAIVAAVQRMYYPIERDVPTGSIDVSQLRAVVAAGTVVD</sequence>
<dbReference type="PANTHER" id="PTHR30404:SF0">
    <property type="entry name" value="N-ACETYLMURAMOYL-L-ALANINE AMIDASE AMIC"/>
    <property type="match status" value="1"/>
</dbReference>
<reference evidence="4 5" key="1">
    <citation type="submission" date="2019-06" db="EMBL/GenBank/DDBJ databases">
        <title>Sequencing the genomes of 1000 actinobacteria strains.</title>
        <authorList>
            <person name="Klenk H.-P."/>
        </authorList>
    </citation>
    <scope>NUCLEOTIDE SEQUENCE [LARGE SCALE GENOMIC DNA]</scope>
    <source>
        <strain evidence="4 5">DSM 44819</strain>
    </source>
</reference>
<dbReference type="Gene3D" id="3.40.630.40">
    <property type="entry name" value="Zn-dependent exopeptidases"/>
    <property type="match status" value="1"/>
</dbReference>
<keyword evidence="6" id="KW-1185">Reference proteome</keyword>
<dbReference type="AlphaFoldDB" id="A0A542XKE0"/>
<comment type="caution">
    <text evidence="4">The sequence shown here is derived from an EMBL/GenBank/DDBJ whole genome shotgun (WGS) entry which is preliminary data.</text>
</comment>
<feature type="domain" description="MurNAc-LAA" evidence="2">
    <location>
        <begin position="241"/>
        <end position="356"/>
    </location>
</feature>
<dbReference type="GeneID" id="93770617"/>
<dbReference type="PANTHER" id="PTHR30404">
    <property type="entry name" value="N-ACETYLMURAMOYL-L-ALANINE AMIDASE"/>
    <property type="match status" value="1"/>
</dbReference>
<dbReference type="Gene3D" id="1.10.101.10">
    <property type="entry name" value="PGBD-like superfamily/PGBD"/>
    <property type="match status" value="2"/>
</dbReference>
<dbReference type="Proteomes" id="UP000315983">
    <property type="component" value="Unassembled WGS sequence"/>
</dbReference>
<dbReference type="Pfam" id="PF01520">
    <property type="entry name" value="Amidase_3"/>
    <property type="match status" value="1"/>
</dbReference>
<dbReference type="GO" id="GO:0008745">
    <property type="term" value="F:N-acetylmuramoyl-L-alanine amidase activity"/>
    <property type="evidence" value="ECO:0007669"/>
    <property type="project" value="InterPro"/>
</dbReference>
<reference evidence="3 6" key="2">
    <citation type="submission" date="2021-03" db="EMBL/GenBank/DDBJ databases">
        <title>Whole genome shotgun sequence of Salinispora arenicola NBRC 105043.</title>
        <authorList>
            <person name="Komaki H."/>
            <person name="Tamura T."/>
        </authorList>
    </citation>
    <scope>NUCLEOTIDE SEQUENCE [LARGE SCALE GENOMIC DNA]</scope>
    <source>
        <strain evidence="3 6">NBRC 105043</strain>
    </source>
</reference>
<keyword evidence="1" id="KW-0378">Hydrolase</keyword>
<evidence type="ECO:0000313" key="6">
    <source>
        <dbReference type="Proteomes" id="UP000677457"/>
    </source>
</evidence>
<dbReference type="GO" id="GO:0030288">
    <property type="term" value="C:outer membrane-bounded periplasmic space"/>
    <property type="evidence" value="ECO:0007669"/>
    <property type="project" value="TreeGrafter"/>
</dbReference>
<dbReference type="SUPFAM" id="SSF47090">
    <property type="entry name" value="PGBD-like"/>
    <property type="match status" value="2"/>
</dbReference>
<accession>A0A542XKE0</accession>
<dbReference type="InterPro" id="IPR050695">
    <property type="entry name" value="N-acetylmuramoyl_amidase_3"/>
</dbReference>
<dbReference type="InterPro" id="IPR036366">
    <property type="entry name" value="PGBDSf"/>
</dbReference>
<dbReference type="InterPro" id="IPR002477">
    <property type="entry name" value="Peptidoglycan-bd-like"/>
</dbReference>
<proteinExistence type="predicted"/>
<dbReference type="EMBL" id="VFOL01000001">
    <property type="protein sequence ID" value="TQL36230.1"/>
    <property type="molecule type" value="Genomic_DNA"/>
</dbReference>
<dbReference type="CDD" id="cd02696">
    <property type="entry name" value="MurNAc-LAA"/>
    <property type="match status" value="1"/>
</dbReference>
<dbReference type="OMA" id="GVATYHY"/>
<gene>
    <name evidence="3" type="primary">amiA</name>
    <name evidence="4" type="ORF">FB564_1316</name>
    <name evidence="3" type="ORF">Sar04_14670</name>
</gene>
<dbReference type="SUPFAM" id="SSF53187">
    <property type="entry name" value="Zn-dependent exopeptidases"/>
    <property type="match status" value="1"/>
</dbReference>
<dbReference type="Proteomes" id="UP000677457">
    <property type="component" value="Unassembled WGS sequence"/>
</dbReference>
<evidence type="ECO:0000256" key="1">
    <source>
        <dbReference type="ARBA" id="ARBA00022801"/>
    </source>
</evidence>
<dbReference type="InterPro" id="IPR036365">
    <property type="entry name" value="PGBD-like_sf"/>
</dbReference>
<dbReference type="EMBL" id="BOQM01000009">
    <property type="protein sequence ID" value="GIM83922.1"/>
    <property type="molecule type" value="Genomic_DNA"/>
</dbReference>
<dbReference type="Pfam" id="PF01471">
    <property type="entry name" value="PG_binding_1"/>
    <property type="match status" value="2"/>
</dbReference>
<protein>
    <submittedName>
        <fullName evidence="4">N-acetylmuramoyl-L-alanine amidase</fullName>
    </submittedName>
</protein>
<evidence type="ECO:0000313" key="3">
    <source>
        <dbReference type="EMBL" id="GIM83922.1"/>
    </source>
</evidence>
<organism evidence="4 5">
    <name type="scientific">Salinispora arenicola</name>
    <dbReference type="NCBI Taxonomy" id="168697"/>
    <lineage>
        <taxon>Bacteria</taxon>
        <taxon>Bacillati</taxon>
        <taxon>Actinomycetota</taxon>
        <taxon>Actinomycetes</taxon>
        <taxon>Micromonosporales</taxon>
        <taxon>Micromonosporaceae</taxon>
        <taxon>Salinispora</taxon>
    </lineage>
</organism>
<evidence type="ECO:0000259" key="2">
    <source>
        <dbReference type="SMART" id="SM00646"/>
    </source>
</evidence>
<dbReference type="InterPro" id="IPR002508">
    <property type="entry name" value="MurNAc-LAA_cat"/>
</dbReference>
<name>A0A542XKE0_SALAC</name>
<evidence type="ECO:0000313" key="5">
    <source>
        <dbReference type="Proteomes" id="UP000315983"/>
    </source>
</evidence>
<evidence type="ECO:0000313" key="4">
    <source>
        <dbReference type="EMBL" id="TQL36230.1"/>
    </source>
</evidence>
<dbReference type="GO" id="GO:0009253">
    <property type="term" value="P:peptidoglycan catabolic process"/>
    <property type="evidence" value="ECO:0007669"/>
    <property type="project" value="InterPro"/>
</dbReference>
<dbReference type="SMART" id="SM00646">
    <property type="entry name" value="Ami_3"/>
    <property type="match status" value="1"/>
</dbReference>
<dbReference type="RefSeq" id="WP_012185062.1">
    <property type="nucleotide sequence ID" value="NZ_BOQM01000009.1"/>
</dbReference>